<keyword evidence="1" id="KW-1133">Transmembrane helix</keyword>
<gene>
    <name evidence="2" type="ORF">M422DRAFT_270182</name>
</gene>
<feature type="transmembrane region" description="Helical" evidence="1">
    <location>
        <begin position="51"/>
        <end position="73"/>
    </location>
</feature>
<evidence type="ECO:0000313" key="2">
    <source>
        <dbReference type="EMBL" id="KIJ28491.1"/>
    </source>
</evidence>
<dbReference type="EMBL" id="KN837304">
    <property type="protein sequence ID" value="KIJ28491.1"/>
    <property type="molecule type" value="Genomic_DNA"/>
</dbReference>
<evidence type="ECO:0000256" key="1">
    <source>
        <dbReference type="SAM" id="Phobius"/>
    </source>
</evidence>
<accession>A0A0C9UT48</accession>
<keyword evidence="1" id="KW-0812">Transmembrane</keyword>
<dbReference type="HOGENOM" id="CLU_1138610_0_0_1"/>
<evidence type="ECO:0000313" key="3">
    <source>
        <dbReference type="Proteomes" id="UP000054279"/>
    </source>
</evidence>
<name>A0A0C9UT48_SPHS4</name>
<sequence length="244" mass="26232">MSDAPNSLQLVLGGIGPTVFDTTVYDSDTAAFLTLSIVLNMVVLGGKDCPILTLLTFTARSGSLINFIIYLALGLRNRGKHDPAGFHVAYREALWPPANKRGAEVTFCADIIGGWSSSRHPSSSFPTLARPRLADSYVVCSLQRCRDLLPRYRPSSSPLSAILSPIVLIFVLVAFNASPSSTPSRISLPPVHLPPSHTVPHNVSLFTPAVPYYLSSTTFAHRLSCTIHCPTSTSTSSFPVPVLV</sequence>
<keyword evidence="3" id="KW-1185">Reference proteome</keyword>
<keyword evidence="1" id="KW-0472">Membrane</keyword>
<dbReference type="AlphaFoldDB" id="A0A0C9UT48"/>
<reference evidence="2 3" key="1">
    <citation type="submission" date="2014-06" db="EMBL/GenBank/DDBJ databases">
        <title>Evolutionary Origins and Diversification of the Mycorrhizal Mutualists.</title>
        <authorList>
            <consortium name="DOE Joint Genome Institute"/>
            <consortium name="Mycorrhizal Genomics Consortium"/>
            <person name="Kohler A."/>
            <person name="Kuo A."/>
            <person name="Nagy L.G."/>
            <person name="Floudas D."/>
            <person name="Copeland A."/>
            <person name="Barry K.W."/>
            <person name="Cichocki N."/>
            <person name="Veneault-Fourrey C."/>
            <person name="LaButti K."/>
            <person name="Lindquist E.A."/>
            <person name="Lipzen A."/>
            <person name="Lundell T."/>
            <person name="Morin E."/>
            <person name="Murat C."/>
            <person name="Riley R."/>
            <person name="Ohm R."/>
            <person name="Sun H."/>
            <person name="Tunlid A."/>
            <person name="Henrissat B."/>
            <person name="Grigoriev I.V."/>
            <person name="Hibbett D.S."/>
            <person name="Martin F."/>
        </authorList>
    </citation>
    <scope>NUCLEOTIDE SEQUENCE [LARGE SCALE GENOMIC DNA]</scope>
    <source>
        <strain evidence="2 3">SS14</strain>
    </source>
</reference>
<organism evidence="2 3">
    <name type="scientific">Sphaerobolus stellatus (strain SS14)</name>
    <dbReference type="NCBI Taxonomy" id="990650"/>
    <lineage>
        <taxon>Eukaryota</taxon>
        <taxon>Fungi</taxon>
        <taxon>Dikarya</taxon>
        <taxon>Basidiomycota</taxon>
        <taxon>Agaricomycotina</taxon>
        <taxon>Agaricomycetes</taxon>
        <taxon>Phallomycetidae</taxon>
        <taxon>Geastrales</taxon>
        <taxon>Sphaerobolaceae</taxon>
        <taxon>Sphaerobolus</taxon>
    </lineage>
</organism>
<dbReference type="Proteomes" id="UP000054279">
    <property type="component" value="Unassembled WGS sequence"/>
</dbReference>
<protein>
    <submittedName>
        <fullName evidence="2">Uncharacterized protein</fullName>
    </submittedName>
</protein>
<proteinExistence type="predicted"/>